<feature type="compositionally biased region" description="Low complexity" evidence="1">
    <location>
        <begin position="62"/>
        <end position="88"/>
    </location>
</feature>
<dbReference type="AlphaFoldDB" id="A0A0R2DFF6"/>
<comment type="caution">
    <text evidence="3">The sequence shown here is derived from an EMBL/GenBank/DDBJ whole genome shotgun (WGS) entry which is preliminary data.</text>
</comment>
<organism evidence="3 4">
    <name type="scientific">Levilactobacillus senmaizukei DSM 21775 = NBRC 103853</name>
    <dbReference type="NCBI Taxonomy" id="1423803"/>
    <lineage>
        <taxon>Bacteria</taxon>
        <taxon>Bacillati</taxon>
        <taxon>Bacillota</taxon>
        <taxon>Bacilli</taxon>
        <taxon>Lactobacillales</taxon>
        <taxon>Lactobacillaceae</taxon>
        <taxon>Levilactobacillus</taxon>
    </lineage>
</organism>
<dbReference type="PATRIC" id="fig|1423803.3.peg.1547"/>
<dbReference type="STRING" id="1423803.FD13_GL001502"/>
<feature type="region of interest" description="Disordered" evidence="1">
    <location>
        <begin position="62"/>
        <end position="89"/>
    </location>
</feature>
<keyword evidence="2" id="KW-0812">Transmembrane</keyword>
<keyword evidence="2" id="KW-0472">Membrane</keyword>
<feature type="transmembrane region" description="Helical" evidence="2">
    <location>
        <begin position="5"/>
        <end position="24"/>
    </location>
</feature>
<reference evidence="3 4" key="1">
    <citation type="journal article" date="2015" name="Genome Announc.">
        <title>Expanding the biotechnology potential of lactobacilli through comparative genomics of 213 strains and associated genera.</title>
        <authorList>
            <person name="Sun Z."/>
            <person name="Harris H.M."/>
            <person name="McCann A."/>
            <person name="Guo C."/>
            <person name="Argimon S."/>
            <person name="Zhang W."/>
            <person name="Yang X."/>
            <person name="Jeffery I.B."/>
            <person name="Cooney J.C."/>
            <person name="Kagawa T.F."/>
            <person name="Liu W."/>
            <person name="Song Y."/>
            <person name="Salvetti E."/>
            <person name="Wrobel A."/>
            <person name="Rasinkangas P."/>
            <person name="Parkhill J."/>
            <person name="Rea M.C."/>
            <person name="O'Sullivan O."/>
            <person name="Ritari J."/>
            <person name="Douillard F.P."/>
            <person name="Paul Ross R."/>
            <person name="Yang R."/>
            <person name="Briner A.E."/>
            <person name="Felis G.E."/>
            <person name="de Vos W.M."/>
            <person name="Barrangou R."/>
            <person name="Klaenhammer T.R."/>
            <person name="Caufield P.W."/>
            <person name="Cui Y."/>
            <person name="Zhang H."/>
            <person name="O'Toole P.W."/>
        </authorList>
    </citation>
    <scope>NUCLEOTIDE SEQUENCE [LARGE SCALE GENOMIC DNA]</scope>
    <source>
        <strain evidence="3 4">DSM 21775</strain>
    </source>
</reference>
<evidence type="ECO:0000313" key="3">
    <source>
        <dbReference type="EMBL" id="KRN02783.1"/>
    </source>
</evidence>
<name>A0A0R2DFF6_9LACO</name>
<dbReference type="Proteomes" id="UP000051589">
    <property type="component" value="Unassembled WGS sequence"/>
</dbReference>
<sequence>MFLGFAIFGAIIAIIAAFSLMTAIQQHDSWIGATLLLVVAVIGTGFSIWKLPYWSNNDSKPTTSMSQKSSMSSSGSQTFGASSSSTMSRPEAEKLIRQQLGKALKSIGTITFDSDSKTYVITVTNKDLIKTIKALEEDPSQAKRAKWPRFTDNFTKTSKSIQKSLGDGYTLTLGIKNESPVLVFKDGTVTKNEFD</sequence>
<proteinExistence type="predicted"/>
<accession>A0A0R2DFF6</accession>
<dbReference type="OrthoDB" id="2327606at2"/>
<protein>
    <submittedName>
        <fullName evidence="3">Uncharacterized protein</fullName>
    </submittedName>
</protein>
<gene>
    <name evidence="3" type="ORF">FD13_GL001502</name>
</gene>
<evidence type="ECO:0000313" key="4">
    <source>
        <dbReference type="Proteomes" id="UP000051589"/>
    </source>
</evidence>
<dbReference type="EMBL" id="AYZH01000004">
    <property type="protein sequence ID" value="KRN02783.1"/>
    <property type="molecule type" value="Genomic_DNA"/>
</dbReference>
<keyword evidence="4" id="KW-1185">Reference proteome</keyword>
<evidence type="ECO:0000256" key="1">
    <source>
        <dbReference type="SAM" id="MobiDB-lite"/>
    </source>
</evidence>
<dbReference type="RefSeq" id="WP_061775944.1">
    <property type="nucleotide sequence ID" value="NZ_AYZH01000004.1"/>
</dbReference>
<evidence type="ECO:0000256" key="2">
    <source>
        <dbReference type="SAM" id="Phobius"/>
    </source>
</evidence>
<feature type="transmembrane region" description="Helical" evidence="2">
    <location>
        <begin position="30"/>
        <end position="49"/>
    </location>
</feature>
<keyword evidence="2" id="KW-1133">Transmembrane helix</keyword>